<name>A0A1F8B7N7_9BACT</name>
<sequence length="534" mass="59497">MKIIKKIFKPVFFILFLLFTVSILALSIRGVYGNPTTETLNSLYFKDDGPLELSPEKGRFALIYSLIEDKSFHFSLPVAKTVTPDLGYQDGKYVSLFDPGVSIIAAPGYIIGKYFNVSQFGSFAVIALFALANALLIMGVAKKLGANGIASSLAGLVFLFGTPAFAYAVTLYQHHVTVFLMLLSIFLLVKYKGILPLFFVWILVVGSLIADYPNFFLFLPIGIYALGRVFPIEDIDNRVKLNIKILGLISFITILIPVSLFLWVHKVSYGDPLQLAGTVRSVKDFDVDGSPLFREDLLRREGKVLEAETLNKGKTPIGFFKTRNFIKGLYLHLVSDERGILVFTPVLLLSLIGIYYSYVKIPKVTALLLALIGMNIAVYSMWGDPWGGWAFGSRYLIPSYALLSIFVAFTLTKFRGRGLVLILFLVLAAYSISVSTLGALTSNKIPPKVEAVALEPISGKKEHYTYLRNWEFLSNNGSKSFVFQTFGKDYVTARQYFFMVVGSIIIVMTGQIIYLYLTARKDPPSRKATEGERI</sequence>
<dbReference type="Proteomes" id="UP000179018">
    <property type="component" value="Unassembled WGS sequence"/>
</dbReference>
<keyword evidence="1" id="KW-0472">Membrane</keyword>
<evidence type="ECO:0000313" key="3">
    <source>
        <dbReference type="Proteomes" id="UP000179018"/>
    </source>
</evidence>
<protein>
    <recommendedName>
        <fullName evidence="4">Glycosyltransferase RgtA/B/C/D-like domain-containing protein</fullName>
    </recommendedName>
</protein>
<feature type="transmembrane region" description="Helical" evidence="1">
    <location>
        <begin position="496"/>
        <end position="517"/>
    </location>
</feature>
<accession>A0A1F8B7N7</accession>
<keyword evidence="1" id="KW-0812">Transmembrane</keyword>
<evidence type="ECO:0008006" key="4">
    <source>
        <dbReference type="Google" id="ProtNLM"/>
    </source>
</evidence>
<feature type="transmembrane region" description="Helical" evidence="1">
    <location>
        <begin position="216"/>
        <end position="233"/>
    </location>
</feature>
<feature type="transmembrane region" description="Helical" evidence="1">
    <location>
        <begin position="245"/>
        <end position="264"/>
    </location>
</feature>
<dbReference type="EMBL" id="MGHC01000011">
    <property type="protein sequence ID" value="OGM60056.1"/>
    <property type="molecule type" value="Genomic_DNA"/>
</dbReference>
<comment type="caution">
    <text evidence="2">The sequence shown here is derived from an EMBL/GenBank/DDBJ whole genome shotgun (WGS) entry which is preliminary data.</text>
</comment>
<feature type="transmembrane region" description="Helical" evidence="1">
    <location>
        <begin position="148"/>
        <end position="166"/>
    </location>
</feature>
<feature type="transmembrane region" description="Helical" evidence="1">
    <location>
        <begin position="172"/>
        <end position="189"/>
    </location>
</feature>
<reference evidence="2 3" key="1">
    <citation type="journal article" date="2016" name="Nat. Commun.">
        <title>Thousands of microbial genomes shed light on interconnected biogeochemical processes in an aquifer system.</title>
        <authorList>
            <person name="Anantharaman K."/>
            <person name="Brown C.T."/>
            <person name="Hug L.A."/>
            <person name="Sharon I."/>
            <person name="Castelle C.J."/>
            <person name="Probst A.J."/>
            <person name="Thomas B.C."/>
            <person name="Singh A."/>
            <person name="Wilkins M.J."/>
            <person name="Karaoz U."/>
            <person name="Brodie E.L."/>
            <person name="Williams K.H."/>
            <person name="Hubbard S.S."/>
            <person name="Banfield J.F."/>
        </authorList>
    </citation>
    <scope>NUCLEOTIDE SEQUENCE [LARGE SCALE GENOMIC DNA]</scope>
</reference>
<feature type="transmembrane region" description="Helical" evidence="1">
    <location>
        <begin position="120"/>
        <end position="141"/>
    </location>
</feature>
<organism evidence="2 3">
    <name type="scientific">Candidatus Woesebacteria bacterium RIFCSPLOWO2_01_FULL_39_10</name>
    <dbReference type="NCBI Taxonomy" id="1802516"/>
    <lineage>
        <taxon>Bacteria</taxon>
        <taxon>Candidatus Woeseibacteriota</taxon>
    </lineage>
</organism>
<feature type="transmembrane region" description="Helical" evidence="1">
    <location>
        <begin position="419"/>
        <end position="440"/>
    </location>
</feature>
<keyword evidence="1" id="KW-1133">Transmembrane helix</keyword>
<feature type="transmembrane region" description="Helical" evidence="1">
    <location>
        <begin position="339"/>
        <end position="358"/>
    </location>
</feature>
<dbReference type="STRING" id="1802516.A3A75_01480"/>
<evidence type="ECO:0000256" key="1">
    <source>
        <dbReference type="SAM" id="Phobius"/>
    </source>
</evidence>
<proteinExistence type="predicted"/>
<feature type="transmembrane region" description="Helical" evidence="1">
    <location>
        <begin position="395"/>
        <end position="412"/>
    </location>
</feature>
<evidence type="ECO:0000313" key="2">
    <source>
        <dbReference type="EMBL" id="OGM60056.1"/>
    </source>
</evidence>
<feature type="transmembrane region" description="Helical" evidence="1">
    <location>
        <begin position="365"/>
        <end position="383"/>
    </location>
</feature>
<gene>
    <name evidence="2" type="ORF">A3A75_01480</name>
</gene>
<dbReference type="AlphaFoldDB" id="A0A1F8B7N7"/>